<evidence type="ECO:0008006" key="4">
    <source>
        <dbReference type="Google" id="ProtNLM"/>
    </source>
</evidence>
<evidence type="ECO:0000256" key="1">
    <source>
        <dbReference type="SAM" id="SignalP"/>
    </source>
</evidence>
<feature type="chain" id="PRO_5045554944" description="DUF2846 domain-containing protein" evidence="1">
    <location>
        <begin position="19"/>
        <end position="154"/>
    </location>
</feature>
<sequence length="154" mass="16552">MVGRVKRPLLLAALLLLAACKKNNSESLAGRVLFVANGSYDASADQRVRLGHGLRRVQWQTKPPLDAGQVTVDYDSDLRPSGWSMTLSQPKVTAEVLLAGSQHKQVNVGAKSGFLVTSGQLKDVLVLPAPSELRLISRGYAVQHEAELLPAFGP</sequence>
<evidence type="ECO:0000313" key="3">
    <source>
        <dbReference type="Proteomes" id="UP001458946"/>
    </source>
</evidence>
<dbReference type="EMBL" id="BAABRN010000004">
    <property type="protein sequence ID" value="GAA5500847.1"/>
    <property type="molecule type" value="Genomic_DNA"/>
</dbReference>
<proteinExistence type="predicted"/>
<comment type="caution">
    <text evidence="2">The sequence shown here is derived from an EMBL/GenBank/DDBJ whole genome shotgun (WGS) entry which is preliminary data.</text>
</comment>
<keyword evidence="1" id="KW-0732">Signal</keyword>
<dbReference type="Proteomes" id="UP001458946">
    <property type="component" value="Unassembled WGS sequence"/>
</dbReference>
<accession>A0ABP9V6F4</accession>
<feature type="signal peptide" evidence="1">
    <location>
        <begin position="1"/>
        <end position="18"/>
    </location>
</feature>
<dbReference type="PROSITE" id="PS51257">
    <property type="entry name" value="PROKAR_LIPOPROTEIN"/>
    <property type="match status" value="1"/>
</dbReference>
<gene>
    <name evidence="2" type="ORF">Dxin01_00574</name>
</gene>
<protein>
    <recommendedName>
        <fullName evidence="4">DUF2846 domain-containing protein</fullName>
    </recommendedName>
</protein>
<keyword evidence="3" id="KW-1185">Reference proteome</keyword>
<organism evidence="2 3">
    <name type="scientific">Deinococcus xinjiangensis</name>
    <dbReference type="NCBI Taxonomy" id="457454"/>
    <lineage>
        <taxon>Bacteria</taxon>
        <taxon>Thermotogati</taxon>
        <taxon>Deinococcota</taxon>
        <taxon>Deinococci</taxon>
        <taxon>Deinococcales</taxon>
        <taxon>Deinococcaceae</taxon>
        <taxon>Deinococcus</taxon>
    </lineage>
</organism>
<evidence type="ECO:0000313" key="2">
    <source>
        <dbReference type="EMBL" id="GAA5500847.1"/>
    </source>
</evidence>
<reference evidence="2 3" key="1">
    <citation type="submission" date="2024-02" db="EMBL/GenBank/DDBJ databases">
        <title>Deinococcus xinjiangensis NBRC 107630.</title>
        <authorList>
            <person name="Ichikawa N."/>
            <person name="Katano-Makiyama Y."/>
            <person name="Hidaka K."/>
        </authorList>
    </citation>
    <scope>NUCLEOTIDE SEQUENCE [LARGE SCALE GENOMIC DNA]</scope>
    <source>
        <strain evidence="2 3">NBRC 107630</strain>
    </source>
</reference>
<name>A0ABP9V6F4_9DEIO</name>